<dbReference type="GO" id="GO:0010468">
    <property type="term" value="P:regulation of gene expression"/>
    <property type="evidence" value="ECO:0007669"/>
    <property type="project" value="InterPro"/>
</dbReference>
<sequence length="76" mass="8703">MSFRYVCRCCGMKIVEFDQSMVTEVQLGLDALTPEERHHIISKEQNGDTVIRIVCDYCRDAFNEHPELSLVGSPLQ</sequence>
<keyword evidence="2" id="KW-1185">Reference proteome</keyword>
<reference evidence="1 2" key="1">
    <citation type="submission" date="2018-10" db="EMBL/GenBank/DDBJ databases">
        <title>Phylogenomics of Brevibacillus.</title>
        <authorList>
            <person name="Dunlap C."/>
        </authorList>
    </citation>
    <scope>NUCLEOTIDE SEQUENCE [LARGE SCALE GENOMIC DNA]</scope>
    <source>
        <strain evidence="1 2">JCM 15716</strain>
    </source>
</reference>
<proteinExistence type="predicted"/>
<dbReference type="RefSeq" id="WP_122920251.1">
    <property type="nucleotide sequence ID" value="NZ_CM125436.1"/>
</dbReference>
<evidence type="ECO:0000313" key="2">
    <source>
        <dbReference type="Proteomes" id="UP000271031"/>
    </source>
</evidence>
<name>A0A3M8D3V0_9BACL</name>
<dbReference type="OrthoDB" id="2084556at2"/>
<gene>
    <name evidence="1" type="ORF">EDM56_22905</name>
</gene>
<accession>A0A3M8D3V0</accession>
<protein>
    <submittedName>
        <fullName evidence="1">DUF2757 family protein</fullName>
    </submittedName>
</protein>
<dbReference type="Proteomes" id="UP000271031">
    <property type="component" value="Unassembled WGS sequence"/>
</dbReference>
<dbReference type="EMBL" id="RHHQ01000019">
    <property type="protein sequence ID" value="RNB82754.1"/>
    <property type="molecule type" value="Genomic_DNA"/>
</dbReference>
<dbReference type="AlphaFoldDB" id="A0A3M8D3V0"/>
<comment type="caution">
    <text evidence="1">The sequence shown here is derived from an EMBL/GenBank/DDBJ whole genome shotgun (WGS) entry which is preliminary data.</text>
</comment>
<evidence type="ECO:0000313" key="1">
    <source>
        <dbReference type="EMBL" id="RNB82754.1"/>
    </source>
</evidence>
<dbReference type="Pfam" id="PF10955">
    <property type="entry name" value="Fin"/>
    <property type="match status" value="1"/>
</dbReference>
<organism evidence="1 2">
    <name type="scientific">Brevibacillus fluminis</name>
    <dbReference type="NCBI Taxonomy" id="511487"/>
    <lineage>
        <taxon>Bacteria</taxon>
        <taxon>Bacillati</taxon>
        <taxon>Bacillota</taxon>
        <taxon>Bacilli</taxon>
        <taxon>Bacillales</taxon>
        <taxon>Paenibacillaceae</taxon>
        <taxon>Brevibacillus</taxon>
    </lineage>
</organism>
<dbReference type="InterPro" id="IPR020115">
    <property type="entry name" value="Fin"/>
</dbReference>